<reference evidence="3" key="1">
    <citation type="submission" date="2017-04" db="EMBL/GenBank/DDBJ databases">
        <authorList>
            <person name="Varghese N."/>
            <person name="Submissions S."/>
        </authorList>
    </citation>
    <scope>NUCLEOTIDE SEQUENCE [LARGE SCALE GENOMIC DNA]</scope>
    <source>
        <strain evidence="3">RKEM611</strain>
    </source>
</reference>
<keyword evidence="3" id="KW-1185">Reference proteome</keyword>
<dbReference type="EMBL" id="FWZT01000004">
    <property type="protein sequence ID" value="SMF04595.1"/>
    <property type="molecule type" value="Genomic_DNA"/>
</dbReference>
<sequence length="63" mass="7131">MTSFSKYRMQCLTPLRREDVLVGRTYVISLMAFSISFARAANGKLFLDVLVRQVQFTTILLGG</sequence>
<evidence type="ECO:0000256" key="1">
    <source>
        <dbReference type="SAM" id="Phobius"/>
    </source>
</evidence>
<protein>
    <submittedName>
        <fullName evidence="2">Uncharacterized protein</fullName>
    </submittedName>
</protein>
<dbReference type="AlphaFoldDB" id="A0A1Y6BIB6"/>
<organism evidence="2 3">
    <name type="scientific">Pseudobacteriovorax antillogorgiicola</name>
    <dbReference type="NCBI Taxonomy" id="1513793"/>
    <lineage>
        <taxon>Bacteria</taxon>
        <taxon>Pseudomonadati</taxon>
        <taxon>Bdellovibrionota</taxon>
        <taxon>Oligoflexia</taxon>
        <taxon>Oligoflexales</taxon>
        <taxon>Pseudobacteriovoracaceae</taxon>
        <taxon>Pseudobacteriovorax</taxon>
    </lineage>
</organism>
<accession>A0A1Y6BIB6</accession>
<name>A0A1Y6BIB6_9BACT</name>
<keyword evidence="1" id="KW-1133">Transmembrane helix</keyword>
<evidence type="ECO:0000313" key="2">
    <source>
        <dbReference type="EMBL" id="SMF04595.1"/>
    </source>
</evidence>
<proteinExistence type="predicted"/>
<gene>
    <name evidence="2" type="ORF">SAMN06296036_1043</name>
</gene>
<evidence type="ECO:0000313" key="3">
    <source>
        <dbReference type="Proteomes" id="UP000192907"/>
    </source>
</evidence>
<feature type="transmembrane region" description="Helical" evidence="1">
    <location>
        <begin position="21"/>
        <end position="41"/>
    </location>
</feature>
<keyword evidence="1" id="KW-0472">Membrane</keyword>
<dbReference type="Proteomes" id="UP000192907">
    <property type="component" value="Unassembled WGS sequence"/>
</dbReference>
<keyword evidence="1" id="KW-0812">Transmembrane</keyword>